<keyword evidence="3 5" id="KW-1133">Transmembrane helix</keyword>
<gene>
    <name evidence="7" type="ORF">HYG81_04215</name>
</gene>
<evidence type="ECO:0000256" key="2">
    <source>
        <dbReference type="ARBA" id="ARBA00022692"/>
    </source>
</evidence>
<feature type="transmembrane region" description="Helical" evidence="5">
    <location>
        <begin position="162"/>
        <end position="184"/>
    </location>
</feature>
<feature type="transmembrane region" description="Helical" evidence="5">
    <location>
        <begin position="102"/>
        <end position="121"/>
    </location>
</feature>
<dbReference type="KEGG" id="nay:HYG81_04215"/>
<dbReference type="Pfam" id="PF04932">
    <property type="entry name" value="Wzy_C"/>
    <property type="match status" value="1"/>
</dbReference>
<dbReference type="EMBL" id="CP059154">
    <property type="protein sequence ID" value="QLK27804.1"/>
    <property type="molecule type" value="Genomic_DNA"/>
</dbReference>
<comment type="subcellular location">
    <subcellularLocation>
        <location evidence="1">Membrane</location>
        <topology evidence="1">Multi-pass membrane protein</topology>
    </subcellularLocation>
</comment>
<name>A0A7D6GX62_9EURY</name>
<keyword evidence="2 5" id="KW-0812">Transmembrane</keyword>
<dbReference type="InterPro" id="IPR051533">
    <property type="entry name" value="WaaL-like"/>
</dbReference>
<dbReference type="InterPro" id="IPR007016">
    <property type="entry name" value="O-antigen_ligase-rel_domated"/>
</dbReference>
<protein>
    <submittedName>
        <fullName evidence="7">O-antigen ligase family protein</fullName>
    </submittedName>
</protein>
<accession>A0A7D6GX62</accession>
<dbReference type="OrthoDB" id="199246at2157"/>
<evidence type="ECO:0000256" key="3">
    <source>
        <dbReference type="ARBA" id="ARBA00022989"/>
    </source>
</evidence>
<evidence type="ECO:0000256" key="1">
    <source>
        <dbReference type="ARBA" id="ARBA00004141"/>
    </source>
</evidence>
<dbReference type="Proteomes" id="UP000510869">
    <property type="component" value="Chromosome"/>
</dbReference>
<feature type="transmembrane region" description="Helical" evidence="5">
    <location>
        <begin position="360"/>
        <end position="382"/>
    </location>
</feature>
<evidence type="ECO:0000313" key="7">
    <source>
        <dbReference type="EMBL" id="QLK27804.1"/>
    </source>
</evidence>
<feature type="transmembrane region" description="Helical" evidence="5">
    <location>
        <begin position="133"/>
        <end position="150"/>
    </location>
</feature>
<evidence type="ECO:0000256" key="5">
    <source>
        <dbReference type="SAM" id="Phobius"/>
    </source>
</evidence>
<feature type="transmembrane region" description="Helical" evidence="5">
    <location>
        <begin position="12"/>
        <end position="31"/>
    </location>
</feature>
<keyword evidence="4 5" id="KW-0472">Membrane</keyword>
<feature type="transmembrane region" description="Helical" evidence="5">
    <location>
        <begin position="240"/>
        <end position="258"/>
    </location>
</feature>
<dbReference type="AlphaFoldDB" id="A0A7D6GX62"/>
<evidence type="ECO:0000259" key="6">
    <source>
        <dbReference type="Pfam" id="PF04932"/>
    </source>
</evidence>
<dbReference type="PANTHER" id="PTHR37422:SF13">
    <property type="entry name" value="LIPOPOLYSACCHARIDE BIOSYNTHESIS PROTEIN PA4999-RELATED"/>
    <property type="match status" value="1"/>
</dbReference>
<dbReference type="GO" id="GO:0016874">
    <property type="term" value="F:ligase activity"/>
    <property type="evidence" value="ECO:0007669"/>
    <property type="project" value="UniProtKB-KW"/>
</dbReference>
<reference evidence="7 8" key="1">
    <citation type="submission" date="2020-07" db="EMBL/GenBank/DDBJ databases">
        <title>Natrinema (YPL30) sp. nov. and Haloterrigena xxxxxx (YPL8) sp. nov., isolated from a salt mine.</title>
        <authorList>
            <person name="Cui H."/>
        </authorList>
    </citation>
    <scope>NUCLEOTIDE SEQUENCE [LARGE SCALE GENOMIC DNA]</scope>
    <source>
        <strain evidence="7 8">YPL13</strain>
    </source>
</reference>
<keyword evidence="7" id="KW-0436">Ligase</keyword>
<dbReference type="GO" id="GO:0016020">
    <property type="term" value="C:membrane"/>
    <property type="evidence" value="ECO:0007669"/>
    <property type="project" value="UniProtKB-SubCell"/>
</dbReference>
<feature type="transmembrane region" description="Helical" evidence="5">
    <location>
        <begin position="264"/>
        <end position="281"/>
    </location>
</feature>
<proteinExistence type="predicted"/>
<keyword evidence="8" id="KW-1185">Reference proteome</keyword>
<evidence type="ECO:0000313" key="8">
    <source>
        <dbReference type="Proteomes" id="UP000510869"/>
    </source>
</evidence>
<feature type="transmembrane region" description="Helical" evidence="5">
    <location>
        <begin position="43"/>
        <end position="60"/>
    </location>
</feature>
<sequence length="441" mass="46732">MITAHATDAVLAWQLAASSVILSAALGCRLAAKTYRDAEQLQAAILSILGLAFIVLSMLYQSSSPGLGLGPSRSFAIIVVFLGIVTALLVATDPRRYTGGEWVAVVCFAILVGIYFSHTLAFHPSSSQSRWPIWAAVVMGCHLLVIPRLISERVFLWFLPRLAAVIVVLGLITYLIGDYTLWIFEIRQYSSSPGVPGFDPNITTIQSIFPNPNSLGLLSFAGLVAGVIELHRSVVARRPLGASIAVALAGICGLGVFLSNARASMLAAAVAVAIYAAYVVGGRLTVPPLVIASILGAFGLLAGMYMNVIDISSSNRFELWSASLRAIQDGPLLFGHGSGPMSSVIQPYLNSDFSFSPHNAYLTVFLQAGFVGGFAYLGLVGGSIAGGIINYREVNVAMLAFVVGWAIHQGLESYTLFRWSLGSVLATLAIGYLLSSDPVTD</sequence>
<dbReference type="PANTHER" id="PTHR37422">
    <property type="entry name" value="TEICHURONIC ACID BIOSYNTHESIS PROTEIN TUAE"/>
    <property type="match status" value="1"/>
</dbReference>
<feature type="transmembrane region" description="Helical" evidence="5">
    <location>
        <begin position="288"/>
        <end position="309"/>
    </location>
</feature>
<feature type="transmembrane region" description="Helical" evidence="5">
    <location>
        <begin position="72"/>
        <end position="90"/>
    </location>
</feature>
<feature type="transmembrane region" description="Helical" evidence="5">
    <location>
        <begin position="204"/>
        <end position="228"/>
    </location>
</feature>
<feature type="transmembrane region" description="Helical" evidence="5">
    <location>
        <begin position="394"/>
        <end position="411"/>
    </location>
</feature>
<feature type="transmembrane region" description="Helical" evidence="5">
    <location>
        <begin position="417"/>
        <end position="435"/>
    </location>
</feature>
<feature type="domain" description="O-antigen ligase-related" evidence="6">
    <location>
        <begin position="249"/>
        <end position="377"/>
    </location>
</feature>
<evidence type="ECO:0000256" key="4">
    <source>
        <dbReference type="ARBA" id="ARBA00023136"/>
    </source>
</evidence>
<organism evidence="7 8">
    <name type="scientific">Natrinema zhouii</name>
    <dbReference type="NCBI Taxonomy" id="1710539"/>
    <lineage>
        <taxon>Archaea</taxon>
        <taxon>Methanobacteriati</taxon>
        <taxon>Methanobacteriota</taxon>
        <taxon>Stenosarchaea group</taxon>
        <taxon>Halobacteria</taxon>
        <taxon>Halobacteriales</taxon>
        <taxon>Natrialbaceae</taxon>
        <taxon>Natrinema</taxon>
    </lineage>
</organism>